<evidence type="ECO:0000313" key="4">
    <source>
        <dbReference type="EMBL" id="RAW01065.1"/>
    </source>
</evidence>
<sequence>MRDCTIFTLSNGIRVVHQRVLTTAIVHCGIVLDVGSRDEHFDNQGIAHFWEHMAFKGTKKRKTLDIISSLDAVGGELNAYTDKEKIAFYASARTEYFERAIDLLSDITFYSTFPEKELEKERGVILEEMAMYYDSPDEALQDEFEAVVYKNHPMGMNILGKEETVKSFKKKDFTSFFKNHVDTKRIVFSCVGNISLEVVERLAKKYLEPFRAQHANGKRKKFASYKPREEVLRRPVKQAKCAIGRDAYPVFNENRIPLYLLVNILGGPGMNSRLNLSLREKYGFVYSVDAHYVPYSDTGMFAVFFGTEPKQLDKCMKLVRKELDRFIDKQLTPRQLSAAKEQIKGQLAMSEENNLSLMLMMGRSVLLYNRVPMLEEIFELIDQTTSPKIQRIAGEIFDEKQLTYLTMIPSEEKQQRLRTV</sequence>
<organism evidence="4 5">
    <name type="scientific">Pseudochryseolinea flava</name>
    <dbReference type="NCBI Taxonomy" id="2059302"/>
    <lineage>
        <taxon>Bacteria</taxon>
        <taxon>Pseudomonadati</taxon>
        <taxon>Bacteroidota</taxon>
        <taxon>Cytophagia</taxon>
        <taxon>Cytophagales</taxon>
        <taxon>Fulvivirgaceae</taxon>
        <taxon>Pseudochryseolinea</taxon>
    </lineage>
</organism>
<dbReference type="GO" id="GO:0046872">
    <property type="term" value="F:metal ion binding"/>
    <property type="evidence" value="ECO:0007669"/>
    <property type="project" value="InterPro"/>
</dbReference>
<evidence type="ECO:0000256" key="1">
    <source>
        <dbReference type="ARBA" id="ARBA00007261"/>
    </source>
</evidence>
<comment type="caution">
    <text evidence="4">The sequence shown here is derived from an EMBL/GenBank/DDBJ whole genome shotgun (WGS) entry which is preliminary data.</text>
</comment>
<proteinExistence type="inferred from homology"/>
<dbReference type="Pfam" id="PF05193">
    <property type="entry name" value="Peptidase_M16_C"/>
    <property type="match status" value="1"/>
</dbReference>
<protein>
    <submittedName>
        <fullName evidence="4">Insulinase family protein</fullName>
    </submittedName>
</protein>
<feature type="domain" description="Peptidase M16 C-terminal" evidence="3">
    <location>
        <begin position="168"/>
        <end position="342"/>
    </location>
</feature>
<dbReference type="Gene3D" id="3.30.830.10">
    <property type="entry name" value="Metalloenzyme, LuxS/M16 peptidase-like"/>
    <property type="match status" value="2"/>
</dbReference>
<dbReference type="SUPFAM" id="SSF63411">
    <property type="entry name" value="LuxS/MPP-like metallohydrolase"/>
    <property type="match status" value="2"/>
</dbReference>
<keyword evidence="5" id="KW-1185">Reference proteome</keyword>
<dbReference type="InterPro" id="IPR050361">
    <property type="entry name" value="MPP/UQCRC_Complex"/>
</dbReference>
<dbReference type="InterPro" id="IPR007863">
    <property type="entry name" value="Peptidase_M16_C"/>
</dbReference>
<reference evidence="4 5" key="1">
    <citation type="submission" date="2018-06" db="EMBL/GenBank/DDBJ databases">
        <title>Chryseolinea flavus sp. nov., a member of the phylum Bacteroidetes isolated from soil.</title>
        <authorList>
            <person name="Li Y."/>
            <person name="Wang J."/>
        </authorList>
    </citation>
    <scope>NUCLEOTIDE SEQUENCE [LARGE SCALE GENOMIC DNA]</scope>
    <source>
        <strain evidence="4 5">SDU1-6</strain>
    </source>
</reference>
<dbReference type="OrthoDB" id="9811314at2"/>
<dbReference type="RefSeq" id="WP_112747220.1">
    <property type="nucleotide sequence ID" value="NZ_QMFY01000005.1"/>
</dbReference>
<dbReference type="PANTHER" id="PTHR11851:SF49">
    <property type="entry name" value="MITOCHONDRIAL-PROCESSING PEPTIDASE SUBUNIT ALPHA"/>
    <property type="match status" value="1"/>
</dbReference>
<gene>
    <name evidence="4" type="ORF">DQQ10_12610</name>
</gene>
<comment type="similarity">
    <text evidence="1">Belongs to the peptidase M16 family.</text>
</comment>
<evidence type="ECO:0000259" key="2">
    <source>
        <dbReference type="Pfam" id="PF00675"/>
    </source>
</evidence>
<dbReference type="EMBL" id="QMFY01000005">
    <property type="protein sequence ID" value="RAW01065.1"/>
    <property type="molecule type" value="Genomic_DNA"/>
</dbReference>
<evidence type="ECO:0000313" key="5">
    <source>
        <dbReference type="Proteomes" id="UP000251889"/>
    </source>
</evidence>
<evidence type="ECO:0000259" key="3">
    <source>
        <dbReference type="Pfam" id="PF05193"/>
    </source>
</evidence>
<dbReference type="PANTHER" id="PTHR11851">
    <property type="entry name" value="METALLOPROTEASE"/>
    <property type="match status" value="1"/>
</dbReference>
<dbReference type="InterPro" id="IPR011765">
    <property type="entry name" value="Pept_M16_N"/>
</dbReference>
<dbReference type="Pfam" id="PF00675">
    <property type="entry name" value="Peptidase_M16"/>
    <property type="match status" value="1"/>
</dbReference>
<dbReference type="Proteomes" id="UP000251889">
    <property type="component" value="Unassembled WGS sequence"/>
</dbReference>
<dbReference type="InterPro" id="IPR011249">
    <property type="entry name" value="Metalloenz_LuxS/M16"/>
</dbReference>
<accession>A0A364Y2H0</accession>
<feature type="domain" description="Peptidase M16 N-terminal" evidence="2">
    <location>
        <begin position="15"/>
        <end position="160"/>
    </location>
</feature>
<dbReference type="AlphaFoldDB" id="A0A364Y2H0"/>
<name>A0A364Y2H0_9BACT</name>